<dbReference type="Proteomes" id="UP000192796">
    <property type="component" value="Unassembled WGS sequence"/>
</dbReference>
<dbReference type="AlphaFoldDB" id="A0A1V9FL96"/>
<protein>
    <submittedName>
        <fullName evidence="1">Uncharacterized protein</fullName>
    </submittedName>
</protein>
<evidence type="ECO:0000313" key="1">
    <source>
        <dbReference type="EMBL" id="OQP59118.1"/>
    </source>
</evidence>
<reference evidence="1 2" key="1">
    <citation type="submission" date="2016-03" db="EMBL/GenBank/DDBJ databases">
        <title>Niastella vici sp. nov., isolated from farmland soil.</title>
        <authorList>
            <person name="Chen L."/>
            <person name="Wang D."/>
            <person name="Yang S."/>
            <person name="Wang G."/>
        </authorList>
    </citation>
    <scope>NUCLEOTIDE SEQUENCE [LARGE SCALE GENOMIC DNA]</scope>
    <source>
        <strain evidence="1 2">DJ57</strain>
    </source>
</reference>
<dbReference type="OrthoDB" id="683100at2"/>
<sequence length="218" mass="25424">MRISLSSSEALAELKSLFDLGEKPGFEFPAFNIETEFIDFFFQIISNTPTRDNVVPFMNRLIERALAESINNIWTVLAHQKADGTEIFELMKGKQLICLRVKRSYNRNVPGKSPKGLISPYWNAYNNWLLAHIFWKAYLQAHDPDFRVINVECEDSDAPVETLYSADFKPLWAMKQAYIAARRPTGGSDIFIRPIAEWYLYRRVHRNEVLPKMRFNRV</sequence>
<proteinExistence type="predicted"/>
<dbReference type="EMBL" id="LVYD01000087">
    <property type="protein sequence ID" value="OQP59118.1"/>
    <property type="molecule type" value="Genomic_DNA"/>
</dbReference>
<gene>
    <name evidence="1" type="ORF">A3860_38785</name>
</gene>
<dbReference type="RefSeq" id="WP_081154971.1">
    <property type="nucleotide sequence ID" value="NZ_LVYD01000087.1"/>
</dbReference>
<keyword evidence="2" id="KW-1185">Reference proteome</keyword>
<name>A0A1V9FL96_9BACT</name>
<organism evidence="1 2">
    <name type="scientific">Niastella vici</name>
    <dbReference type="NCBI Taxonomy" id="1703345"/>
    <lineage>
        <taxon>Bacteria</taxon>
        <taxon>Pseudomonadati</taxon>
        <taxon>Bacteroidota</taxon>
        <taxon>Chitinophagia</taxon>
        <taxon>Chitinophagales</taxon>
        <taxon>Chitinophagaceae</taxon>
        <taxon>Niastella</taxon>
    </lineage>
</organism>
<comment type="caution">
    <text evidence="1">The sequence shown here is derived from an EMBL/GenBank/DDBJ whole genome shotgun (WGS) entry which is preliminary data.</text>
</comment>
<evidence type="ECO:0000313" key="2">
    <source>
        <dbReference type="Proteomes" id="UP000192796"/>
    </source>
</evidence>
<accession>A0A1V9FL96</accession>